<evidence type="ECO:0000256" key="3">
    <source>
        <dbReference type="ARBA" id="ARBA00022692"/>
    </source>
</evidence>
<keyword evidence="5 6" id="KW-0472">Membrane</keyword>
<dbReference type="NCBIfam" id="NF041503">
    <property type="entry name" value="WZX_like"/>
    <property type="match status" value="1"/>
</dbReference>
<feature type="transmembrane region" description="Helical" evidence="6">
    <location>
        <begin position="175"/>
        <end position="192"/>
    </location>
</feature>
<evidence type="ECO:0000313" key="7">
    <source>
        <dbReference type="EMBL" id="QAB15787.1"/>
    </source>
</evidence>
<dbReference type="PANTHER" id="PTHR30250">
    <property type="entry name" value="PST FAMILY PREDICTED COLANIC ACID TRANSPORTER"/>
    <property type="match status" value="1"/>
</dbReference>
<feature type="transmembrane region" description="Helical" evidence="6">
    <location>
        <begin position="198"/>
        <end position="217"/>
    </location>
</feature>
<dbReference type="GO" id="GO:0005886">
    <property type="term" value="C:plasma membrane"/>
    <property type="evidence" value="ECO:0007669"/>
    <property type="project" value="UniProtKB-SubCell"/>
</dbReference>
<feature type="transmembrane region" description="Helical" evidence="6">
    <location>
        <begin position="408"/>
        <end position="425"/>
    </location>
</feature>
<feature type="transmembrane region" description="Helical" evidence="6">
    <location>
        <begin position="382"/>
        <end position="402"/>
    </location>
</feature>
<comment type="subcellular location">
    <subcellularLocation>
        <location evidence="1">Cell membrane</location>
        <topology evidence="1">Multi-pass membrane protein</topology>
    </subcellularLocation>
</comment>
<feature type="transmembrane region" description="Helical" evidence="6">
    <location>
        <begin position="270"/>
        <end position="290"/>
    </location>
</feature>
<proteinExistence type="predicted"/>
<feature type="transmembrane region" description="Helical" evidence="6">
    <location>
        <begin position="311"/>
        <end position="333"/>
    </location>
</feature>
<evidence type="ECO:0000256" key="4">
    <source>
        <dbReference type="ARBA" id="ARBA00022989"/>
    </source>
</evidence>
<dbReference type="Proteomes" id="UP000285478">
    <property type="component" value="Chromosome"/>
</dbReference>
<evidence type="ECO:0000256" key="1">
    <source>
        <dbReference type="ARBA" id="ARBA00004651"/>
    </source>
</evidence>
<dbReference type="EMBL" id="CP035033">
    <property type="protein sequence ID" value="QAB15787.1"/>
    <property type="molecule type" value="Genomic_DNA"/>
</dbReference>
<evidence type="ECO:0008006" key="9">
    <source>
        <dbReference type="Google" id="ProtNLM"/>
    </source>
</evidence>
<sequence length="441" mass="50006">MKPSKKAITSGYVAQALNIGYGVLILPFMLVFLSPAEVSYWLVLLSFLGLVMVFDFGFSPTITRNVAYVMSGAQTLQAQGVCSTNNSGEPNWKLFGQLYQTVKKLYFYIALIGLIVFGCFGTWYVNLFLDNNPIVYGWQVWLIFLIGFIFNLYFLFTQPLLMGIGSIYQANMTNIIMRGLWLLLSLVGLWWFETILVMPIAYLLGVFFARIYAYVVLNQKIVFIIFKKSRLLKVLLPNAWRLGVVMLGAFLINKATIFFAGIYFTADVSASYMITLQVLSVVMALSNVYFQMHIPQLSGMQLELVSSKKKLYYKLVLVSLLIYAFFAFGIMLFGDLALSLLSTDIVLLPISLLSLILFFGFLELHHSLAGMYITTLNEVPFVWSAVLSGSAIVGLIVFVFSYLKMDSMIWLILIQGLVQLAYNNWKWPLVVYKKLQEDKSE</sequence>
<feature type="transmembrane region" description="Helical" evidence="6">
    <location>
        <begin position="136"/>
        <end position="155"/>
    </location>
</feature>
<feature type="transmembrane region" description="Helical" evidence="6">
    <location>
        <begin position="12"/>
        <end position="32"/>
    </location>
</feature>
<accession>A0A410H4G5</accession>
<dbReference type="RefSeq" id="WP_128385151.1">
    <property type="nucleotide sequence ID" value="NZ_CP035033.1"/>
</dbReference>
<feature type="transmembrane region" description="Helical" evidence="6">
    <location>
        <begin position="105"/>
        <end position="124"/>
    </location>
</feature>
<keyword evidence="4 6" id="KW-1133">Transmembrane helix</keyword>
<reference evidence="7 8" key="1">
    <citation type="journal article" date="2018" name="Environ. Microbiol.">
        <title>Genomes of ubiquitous marine and hypersaline Hydrogenovibrio, Thiomicrorhabdus and Thiomicrospira spp. encode a diversity of mechanisms to sustain chemolithoautotrophy in heterogeneous environments.</title>
        <authorList>
            <person name="Scott K.M."/>
            <person name="Williams J."/>
            <person name="Porter C.M.B."/>
            <person name="Russel S."/>
            <person name="Harmer T.L."/>
            <person name="Paul J.H."/>
            <person name="Antonen K.M."/>
            <person name="Bridges M.K."/>
            <person name="Camper G.J."/>
            <person name="Campla C.K."/>
            <person name="Casella L.G."/>
            <person name="Chase E."/>
            <person name="Conrad J.W."/>
            <person name="Cruz M.C."/>
            <person name="Dunlap D.S."/>
            <person name="Duran L."/>
            <person name="Fahsbender E.M."/>
            <person name="Goldsmith D.B."/>
            <person name="Keeley R.F."/>
            <person name="Kondoff M.R."/>
            <person name="Kussy B.I."/>
            <person name="Lane M.K."/>
            <person name="Lawler S."/>
            <person name="Leigh B.A."/>
            <person name="Lewis C."/>
            <person name="Lostal L.M."/>
            <person name="Marking D."/>
            <person name="Mancera P.A."/>
            <person name="McClenthan E.C."/>
            <person name="McIntyre E.A."/>
            <person name="Mine J.A."/>
            <person name="Modi S."/>
            <person name="Moore B.D."/>
            <person name="Morgan W.A."/>
            <person name="Nelson K.M."/>
            <person name="Nguyen K.N."/>
            <person name="Ogburn N."/>
            <person name="Parrino D.G."/>
            <person name="Pedapudi A.D."/>
            <person name="Pelham R.P."/>
            <person name="Preece A.M."/>
            <person name="Rampersad E.A."/>
            <person name="Richardson J.C."/>
            <person name="Rodgers C.M."/>
            <person name="Schaffer B.L."/>
            <person name="Sheridan N.E."/>
            <person name="Solone M.R."/>
            <person name="Staley Z.R."/>
            <person name="Tabuchi M."/>
            <person name="Waide R.J."/>
            <person name="Wanjugi P.W."/>
            <person name="Young S."/>
            <person name="Clum A."/>
            <person name="Daum C."/>
            <person name="Huntemann M."/>
            <person name="Ivanova N."/>
            <person name="Kyrpides N."/>
            <person name="Mikhailova N."/>
            <person name="Palaniappan K."/>
            <person name="Pillay M."/>
            <person name="Reddy T.B.K."/>
            <person name="Shapiro N."/>
            <person name="Stamatis D."/>
            <person name="Varghese N."/>
            <person name="Woyke T."/>
            <person name="Boden R."/>
            <person name="Freyermuth S.K."/>
            <person name="Kerfeld C.A."/>
        </authorList>
    </citation>
    <scope>NUCLEOTIDE SEQUENCE [LARGE SCALE GENOMIC DNA]</scope>
    <source>
        <strain evidence="7 8">JR-2</strain>
    </source>
</reference>
<dbReference type="PANTHER" id="PTHR30250:SF26">
    <property type="entry name" value="PSMA PROTEIN"/>
    <property type="match status" value="1"/>
</dbReference>
<evidence type="ECO:0000313" key="8">
    <source>
        <dbReference type="Proteomes" id="UP000285478"/>
    </source>
</evidence>
<organism evidence="7 8">
    <name type="scientific">Hydrogenovibrio thermophilus</name>
    <dbReference type="NCBI Taxonomy" id="265883"/>
    <lineage>
        <taxon>Bacteria</taxon>
        <taxon>Pseudomonadati</taxon>
        <taxon>Pseudomonadota</taxon>
        <taxon>Gammaproteobacteria</taxon>
        <taxon>Thiotrichales</taxon>
        <taxon>Piscirickettsiaceae</taxon>
        <taxon>Hydrogenovibrio</taxon>
    </lineage>
</organism>
<dbReference type="KEGG" id="htr:EPV75_08945"/>
<gene>
    <name evidence="7" type="ORF">EPV75_08945</name>
</gene>
<feature type="transmembrane region" description="Helical" evidence="6">
    <location>
        <begin position="38"/>
        <end position="58"/>
    </location>
</feature>
<evidence type="ECO:0000256" key="5">
    <source>
        <dbReference type="ARBA" id="ARBA00023136"/>
    </source>
</evidence>
<dbReference type="AlphaFoldDB" id="A0A410H4G5"/>
<dbReference type="InterPro" id="IPR050833">
    <property type="entry name" value="Poly_Biosynth_Transport"/>
</dbReference>
<keyword evidence="3 6" id="KW-0812">Transmembrane</keyword>
<protein>
    <recommendedName>
        <fullName evidence="9">Polysaccharide biosynthesis protein</fullName>
    </recommendedName>
</protein>
<dbReference type="InterPro" id="IPR048122">
    <property type="entry name" value="WZX-like"/>
</dbReference>
<keyword evidence="2" id="KW-1003">Cell membrane</keyword>
<feature type="transmembrane region" description="Helical" evidence="6">
    <location>
        <begin position="345"/>
        <end position="362"/>
    </location>
</feature>
<feature type="transmembrane region" description="Helical" evidence="6">
    <location>
        <begin position="238"/>
        <end position="264"/>
    </location>
</feature>
<evidence type="ECO:0000256" key="6">
    <source>
        <dbReference type="SAM" id="Phobius"/>
    </source>
</evidence>
<keyword evidence="8" id="KW-1185">Reference proteome</keyword>
<evidence type="ECO:0000256" key="2">
    <source>
        <dbReference type="ARBA" id="ARBA00022475"/>
    </source>
</evidence>
<name>A0A410H4G5_9GAMM</name>